<evidence type="ECO:0000313" key="2">
    <source>
        <dbReference type="EMBL" id="RDU70313.1"/>
    </source>
</evidence>
<protein>
    <submittedName>
        <fullName evidence="2">Uncharacterized protein</fullName>
    </submittedName>
</protein>
<keyword evidence="3" id="KW-1185">Reference proteome</keyword>
<organism evidence="2 3">
    <name type="scientific">Helicobacter aurati</name>
    <dbReference type="NCBI Taxonomy" id="137778"/>
    <lineage>
        <taxon>Bacteria</taxon>
        <taxon>Pseudomonadati</taxon>
        <taxon>Campylobacterota</taxon>
        <taxon>Epsilonproteobacteria</taxon>
        <taxon>Campylobacterales</taxon>
        <taxon>Helicobacteraceae</taxon>
        <taxon>Helicobacter</taxon>
    </lineage>
</organism>
<sequence>MTKEACHCEKDSKPCHSESALQGEESQQSQLIIPPPFAEGARGWVNPKAKEMFRLRLNMTNKILIVILSIAKNLI</sequence>
<gene>
    <name evidence="2" type="ORF">CQA66_08525</name>
</gene>
<dbReference type="EMBL" id="NXLW01000021">
    <property type="protein sequence ID" value="RDU70313.1"/>
    <property type="molecule type" value="Genomic_DNA"/>
</dbReference>
<comment type="caution">
    <text evidence="2">The sequence shown here is derived from an EMBL/GenBank/DDBJ whole genome shotgun (WGS) entry which is preliminary data.</text>
</comment>
<dbReference type="Proteomes" id="UP000256424">
    <property type="component" value="Unassembled WGS sequence"/>
</dbReference>
<proteinExistence type="predicted"/>
<dbReference type="AlphaFoldDB" id="A0A3D8IZ32"/>
<evidence type="ECO:0000256" key="1">
    <source>
        <dbReference type="SAM" id="MobiDB-lite"/>
    </source>
</evidence>
<feature type="compositionally biased region" description="Basic and acidic residues" evidence="1">
    <location>
        <begin position="1"/>
        <end position="16"/>
    </location>
</feature>
<reference evidence="2 3" key="1">
    <citation type="submission" date="2018-04" db="EMBL/GenBank/DDBJ databases">
        <title>Novel Campyloabacter and Helicobacter Species and Strains.</title>
        <authorList>
            <person name="Mannion A.J."/>
            <person name="Shen Z."/>
            <person name="Fox J.G."/>
        </authorList>
    </citation>
    <scope>NUCLEOTIDE SEQUENCE [LARGE SCALE GENOMIC DNA]</scope>
    <source>
        <strain evidence="2 3">MIT 97-5075</strain>
    </source>
</reference>
<accession>A0A3D8IZ32</accession>
<name>A0A3D8IZ32_9HELI</name>
<feature type="region of interest" description="Disordered" evidence="1">
    <location>
        <begin position="1"/>
        <end position="28"/>
    </location>
</feature>
<evidence type="ECO:0000313" key="3">
    <source>
        <dbReference type="Proteomes" id="UP000256424"/>
    </source>
</evidence>